<dbReference type="Proteomes" id="UP000191901">
    <property type="component" value="Chromosome"/>
</dbReference>
<dbReference type="EMBL" id="CP021983">
    <property type="protein sequence ID" value="ASC70319.1"/>
    <property type="molecule type" value="Genomic_DNA"/>
</dbReference>
<keyword evidence="2" id="KW-1185">Reference proteome</keyword>
<dbReference type="AlphaFoldDB" id="A0A1V8NHH3"/>
<gene>
    <name evidence="1" type="ORF">XM38_012570</name>
</gene>
<name>A0A1V8NHH3_9CYAN</name>
<dbReference type="OrthoDB" id="433602at2"/>
<dbReference type="STRING" id="1641165.XM38_14585"/>
<accession>A0A1V8NHH3</accession>
<evidence type="ECO:0008006" key="3">
    <source>
        <dbReference type="Google" id="ProtNLM"/>
    </source>
</evidence>
<protein>
    <recommendedName>
        <fullName evidence="3">DUF2949 domain-containing protein</fullName>
    </recommendedName>
</protein>
<sequence length="78" mass="9019">MDTSPPQEDLISFLRYELAVPVDSINLGLRQSRHAPNLLPIVLWQYGLVSTQQLDQIFKWQEQQSQVRDSAPSWLRLG</sequence>
<proteinExistence type="predicted"/>
<reference evidence="1 2" key="1">
    <citation type="journal article" date="2016" name="Biochim. Biophys. Acta">
        <title>Characterization of red-shifted phycobilisomes isolated from the chlorophyll f-containing cyanobacterium Halomicronema hongdechloris.</title>
        <authorList>
            <person name="Li Y."/>
            <person name="Lin Y."/>
            <person name="Garvey C.J."/>
            <person name="Birch D."/>
            <person name="Corkery R.W."/>
            <person name="Loughlin P.C."/>
            <person name="Scheer H."/>
            <person name="Willows R.D."/>
            <person name="Chen M."/>
        </authorList>
    </citation>
    <scope>NUCLEOTIDE SEQUENCE [LARGE SCALE GENOMIC DNA]</scope>
    <source>
        <strain evidence="1 2">C2206</strain>
    </source>
</reference>
<dbReference type="RefSeq" id="WP_080810490.1">
    <property type="nucleotide sequence ID" value="NZ_CP021983.2"/>
</dbReference>
<dbReference type="KEGG" id="hhg:XM38_012570"/>
<evidence type="ECO:0000313" key="1">
    <source>
        <dbReference type="EMBL" id="ASC70319.1"/>
    </source>
</evidence>
<evidence type="ECO:0000313" key="2">
    <source>
        <dbReference type="Proteomes" id="UP000191901"/>
    </source>
</evidence>
<dbReference type="Pfam" id="PF11165">
    <property type="entry name" value="DUF2949"/>
    <property type="match status" value="1"/>
</dbReference>
<dbReference type="InterPro" id="IPR021336">
    <property type="entry name" value="DUF2949"/>
</dbReference>
<organism evidence="1 2">
    <name type="scientific">Halomicronema hongdechloris C2206</name>
    <dbReference type="NCBI Taxonomy" id="1641165"/>
    <lineage>
        <taxon>Bacteria</taxon>
        <taxon>Bacillati</taxon>
        <taxon>Cyanobacteriota</taxon>
        <taxon>Cyanophyceae</taxon>
        <taxon>Nodosilineales</taxon>
        <taxon>Nodosilineaceae</taxon>
        <taxon>Halomicronema</taxon>
    </lineage>
</organism>